<dbReference type="GO" id="GO:0016616">
    <property type="term" value="F:oxidoreductase activity, acting on the CH-OH group of donors, NAD or NADP as acceptor"/>
    <property type="evidence" value="ECO:0007669"/>
    <property type="project" value="TreeGrafter"/>
</dbReference>
<dbReference type="InterPro" id="IPR036291">
    <property type="entry name" value="NAD(P)-bd_dom_sf"/>
</dbReference>
<protein>
    <submittedName>
        <fullName evidence="2">SDR family oxidoreductase</fullName>
    </submittedName>
</protein>
<reference evidence="2 3" key="1">
    <citation type="submission" date="2018-10" db="EMBL/GenBank/DDBJ databases">
        <title>Robbsia sp. DHC34, isolated from soil.</title>
        <authorList>
            <person name="Gao Z.-H."/>
            <person name="Qiu L.-H."/>
        </authorList>
    </citation>
    <scope>NUCLEOTIDE SEQUENCE [LARGE SCALE GENOMIC DNA]</scope>
    <source>
        <strain evidence="2 3">DHC34</strain>
    </source>
</reference>
<accession>A0A494Y4W1</accession>
<dbReference type="OrthoDB" id="9806974at2"/>
<dbReference type="CDD" id="cd05233">
    <property type="entry name" value="SDR_c"/>
    <property type="match status" value="1"/>
</dbReference>
<dbReference type="FunFam" id="3.40.50.720:FF:000084">
    <property type="entry name" value="Short-chain dehydrogenase reductase"/>
    <property type="match status" value="1"/>
</dbReference>
<evidence type="ECO:0000313" key="2">
    <source>
        <dbReference type="EMBL" id="RKP57746.1"/>
    </source>
</evidence>
<proteinExistence type="inferred from homology"/>
<dbReference type="EMBL" id="RBZU01000002">
    <property type="protein sequence ID" value="RKP57746.1"/>
    <property type="molecule type" value="Genomic_DNA"/>
</dbReference>
<comment type="similarity">
    <text evidence="1">Belongs to the short-chain dehydrogenases/reductases (SDR) family.</text>
</comment>
<sequence length="231" mass="24361">MTQSVAVVTGGGTGIGRAIAESFAQTSKVVCLGMDADSDLPDSMTFRKADVTSSADVEAALGDLERIDVLVNCAGIILHEGREFVPEGFKKVIDVNLCGSQVVTHIAKDRIVRSQGAVVNVASMWSYFGSKNNPAYAASKAGILGLTRSYAVALAEHGVRVNAVAPGWIKTRLSSGAIDNAERSTAIMARLPMKRWGMPDDVARVVRFLCSDDARYVTGVILPVDGGFGIA</sequence>
<comment type="caution">
    <text evidence="2">The sequence shown here is derived from an EMBL/GenBank/DDBJ whole genome shotgun (WGS) entry which is preliminary data.</text>
</comment>
<keyword evidence="3" id="KW-1185">Reference proteome</keyword>
<dbReference type="Proteomes" id="UP000270342">
    <property type="component" value="Unassembled WGS sequence"/>
</dbReference>
<dbReference type="PRINTS" id="PR00080">
    <property type="entry name" value="SDRFAMILY"/>
</dbReference>
<dbReference type="InterPro" id="IPR020904">
    <property type="entry name" value="Sc_DH/Rdtase_CS"/>
</dbReference>
<gene>
    <name evidence="2" type="ORF">D7S86_07365</name>
</gene>
<evidence type="ECO:0000313" key="3">
    <source>
        <dbReference type="Proteomes" id="UP000270342"/>
    </source>
</evidence>
<dbReference type="GO" id="GO:0030497">
    <property type="term" value="P:fatty acid elongation"/>
    <property type="evidence" value="ECO:0007669"/>
    <property type="project" value="TreeGrafter"/>
</dbReference>
<dbReference type="Gene3D" id="3.40.50.720">
    <property type="entry name" value="NAD(P)-binding Rossmann-like Domain"/>
    <property type="match status" value="1"/>
</dbReference>
<evidence type="ECO:0000256" key="1">
    <source>
        <dbReference type="ARBA" id="ARBA00006484"/>
    </source>
</evidence>
<dbReference type="SUPFAM" id="SSF51735">
    <property type="entry name" value="NAD(P)-binding Rossmann-fold domains"/>
    <property type="match status" value="1"/>
</dbReference>
<dbReference type="RefSeq" id="WP_121085023.1">
    <property type="nucleotide sequence ID" value="NZ_RBZU01000002.1"/>
</dbReference>
<organism evidence="2 3">
    <name type="scientific">Pararobbsia silviterrae</name>
    <dbReference type="NCBI Taxonomy" id="1792498"/>
    <lineage>
        <taxon>Bacteria</taxon>
        <taxon>Pseudomonadati</taxon>
        <taxon>Pseudomonadota</taxon>
        <taxon>Betaproteobacteria</taxon>
        <taxon>Burkholderiales</taxon>
        <taxon>Burkholderiaceae</taxon>
        <taxon>Pararobbsia</taxon>
    </lineage>
</organism>
<dbReference type="PRINTS" id="PR00081">
    <property type="entry name" value="GDHRDH"/>
</dbReference>
<dbReference type="AlphaFoldDB" id="A0A494Y4W1"/>
<dbReference type="InterPro" id="IPR002347">
    <property type="entry name" value="SDR_fam"/>
</dbReference>
<dbReference type="PANTHER" id="PTHR42760">
    <property type="entry name" value="SHORT-CHAIN DEHYDROGENASES/REDUCTASES FAMILY MEMBER"/>
    <property type="match status" value="1"/>
</dbReference>
<dbReference type="PROSITE" id="PS00061">
    <property type="entry name" value="ADH_SHORT"/>
    <property type="match status" value="1"/>
</dbReference>
<dbReference type="Pfam" id="PF13561">
    <property type="entry name" value="adh_short_C2"/>
    <property type="match status" value="1"/>
</dbReference>
<name>A0A494Y4W1_9BURK</name>
<dbReference type="PANTHER" id="PTHR42760:SF40">
    <property type="entry name" value="3-OXOACYL-[ACYL-CARRIER-PROTEIN] REDUCTASE, CHLOROPLASTIC"/>
    <property type="match status" value="1"/>
</dbReference>